<proteinExistence type="predicted"/>
<protein>
    <submittedName>
        <fullName evidence="1">Uncharacterized protein</fullName>
    </submittedName>
</protein>
<name>A0A0F9D208_9ZZZZ</name>
<accession>A0A0F9D208</accession>
<sequence length="186" mass="21845">MHADRGLTAIYRNIERKNDYKLEWLKKTVKEVMENQAKKKSNSTINFEYIVDPIINVFDDYRENYTLAIVMGYNYFYNSEDHYPHQFEKEVLKSLGFLIGSEYKGVLYCFGISQDVPYVGRQKSKEIFEGLLLQNYVGPIPSDASFDLYAWNVVSEWSWVDNSIIYSIFPEEKITLPKSKISNISR</sequence>
<dbReference type="EMBL" id="LAZR01033554">
    <property type="protein sequence ID" value="KKL47761.1"/>
    <property type="molecule type" value="Genomic_DNA"/>
</dbReference>
<organism evidence="1">
    <name type="scientific">marine sediment metagenome</name>
    <dbReference type="NCBI Taxonomy" id="412755"/>
    <lineage>
        <taxon>unclassified sequences</taxon>
        <taxon>metagenomes</taxon>
        <taxon>ecological metagenomes</taxon>
    </lineage>
</organism>
<dbReference type="AlphaFoldDB" id="A0A0F9D208"/>
<evidence type="ECO:0000313" key="1">
    <source>
        <dbReference type="EMBL" id="KKL47761.1"/>
    </source>
</evidence>
<reference evidence="1" key="1">
    <citation type="journal article" date="2015" name="Nature">
        <title>Complex archaea that bridge the gap between prokaryotes and eukaryotes.</title>
        <authorList>
            <person name="Spang A."/>
            <person name="Saw J.H."/>
            <person name="Jorgensen S.L."/>
            <person name="Zaremba-Niedzwiedzka K."/>
            <person name="Martijn J."/>
            <person name="Lind A.E."/>
            <person name="van Eijk R."/>
            <person name="Schleper C."/>
            <person name="Guy L."/>
            <person name="Ettema T.J."/>
        </authorList>
    </citation>
    <scope>NUCLEOTIDE SEQUENCE</scope>
</reference>
<comment type="caution">
    <text evidence="1">The sequence shown here is derived from an EMBL/GenBank/DDBJ whole genome shotgun (WGS) entry which is preliminary data.</text>
</comment>
<gene>
    <name evidence="1" type="ORF">LCGC14_2332310</name>
</gene>